<feature type="transmembrane region" description="Helical" evidence="3">
    <location>
        <begin position="6"/>
        <end position="23"/>
    </location>
</feature>
<evidence type="ECO:0000259" key="4">
    <source>
        <dbReference type="Pfam" id="PF12464"/>
    </source>
</evidence>
<comment type="similarity">
    <text evidence="1">Belongs to the transferase hexapeptide repeat family.</text>
</comment>
<accession>A0AA42J133</accession>
<evidence type="ECO:0000256" key="3">
    <source>
        <dbReference type="SAM" id="Phobius"/>
    </source>
</evidence>
<comment type="caution">
    <text evidence="5">The sequence shown here is derived from an EMBL/GenBank/DDBJ whole genome shotgun (WGS) entry which is preliminary data.</text>
</comment>
<feature type="domain" description="Maltose/galactoside acetyltransferase" evidence="4">
    <location>
        <begin position="45"/>
        <end position="85"/>
    </location>
</feature>
<protein>
    <recommendedName>
        <fullName evidence="4">Maltose/galactoside acetyltransferase domain-containing protein</fullName>
    </recommendedName>
</protein>
<keyword evidence="2" id="KW-0808">Transferase</keyword>
<evidence type="ECO:0000256" key="1">
    <source>
        <dbReference type="ARBA" id="ARBA00007274"/>
    </source>
</evidence>
<reference evidence="5" key="1">
    <citation type="journal article" date="2023" name="Int. J. Syst. Evol. Microbiol.">
        <title>&lt;i&gt;Holtiella tumoricola&lt;/i&gt; gen. nov. sp. nov., isolated from a human clinical sample.</title>
        <authorList>
            <person name="Allen-Vercoe E."/>
            <person name="Daigneault M.C."/>
            <person name="Vancuren S.J."/>
            <person name="Cochrane K."/>
            <person name="O'Neal L.L."/>
            <person name="Sankaranarayanan K."/>
            <person name="Lawson P.A."/>
        </authorList>
    </citation>
    <scope>NUCLEOTIDE SEQUENCE</scope>
    <source>
        <strain evidence="5">CC70A</strain>
    </source>
</reference>
<dbReference type="Proteomes" id="UP001169242">
    <property type="component" value="Unassembled WGS sequence"/>
</dbReference>
<evidence type="ECO:0000313" key="6">
    <source>
        <dbReference type="Proteomes" id="UP001169242"/>
    </source>
</evidence>
<keyword evidence="6" id="KW-1185">Reference proteome</keyword>
<evidence type="ECO:0000313" key="5">
    <source>
        <dbReference type="EMBL" id="MDA3731915.1"/>
    </source>
</evidence>
<sequence length="126" mass="15125">MALFVFMVFYYFYYYYRIVKICLGAKMMKEKPKVPINCLFQGCYNSELEAEISKCKDKCYRYNQLNTNDWEAQQKLLSELLGSMGENVMQTLLEFFQKVPQVRKKVKEFVKSSRCICFCLLVDWTY</sequence>
<keyword evidence="3" id="KW-0812">Transmembrane</keyword>
<dbReference type="InterPro" id="IPR024688">
    <property type="entry name" value="Mac_dom"/>
</dbReference>
<gene>
    <name evidence="5" type="ORF">PBV87_10535</name>
</gene>
<proteinExistence type="inferred from homology"/>
<name>A0AA42J133_9FIRM</name>
<dbReference type="AlphaFoldDB" id="A0AA42J133"/>
<dbReference type="Pfam" id="PF12464">
    <property type="entry name" value="Mac"/>
    <property type="match status" value="1"/>
</dbReference>
<dbReference type="RefSeq" id="WP_271012226.1">
    <property type="nucleotide sequence ID" value="NZ_JAQIFT010000043.1"/>
</dbReference>
<dbReference type="EMBL" id="JAQIFT010000043">
    <property type="protein sequence ID" value="MDA3731915.1"/>
    <property type="molecule type" value="Genomic_DNA"/>
</dbReference>
<keyword evidence="3" id="KW-0472">Membrane</keyword>
<dbReference type="GO" id="GO:0016407">
    <property type="term" value="F:acetyltransferase activity"/>
    <property type="evidence" value="ECO:0007669"/>
    <property type="project" value="InterPro"/>
</dbReference>
<keyword evidence="3" id="KW-1133">Transmembrane helix</keyword>
<evidence type="ECO:0000256" key="2">
    <source>
        <dbReference type="ARBA" id="ARBA00022679"/>
    </source>
</evidence>
<organism evidence="5 6">
    <name type="scientific">Holtiella tumoricola</name>
    <dbReference type="NCBI Taxonomy" id="3018743"/>
    <lineage>
        <taxon>Bacteria</taxon>
        <taxon>Bacillati</taxon>
        <taxon>Bacillota</taxon>
        <taxon>Clostridia</taxon>
        <taxon>Lachnospirales</taxon>
        <taxon>Cellulosilyticaceae</taxon>
        <taxon>Holtiella</taxon>
    </lineage>
</organism>